<keyword evidence="18" id="KW-1185">Reference proteome</keyword>
<dbReference type="GO" id="GO:0005789">
    <property type="term" value="C:endoplasmic reticulum membrane"/>
    <property type="evidence" value="ECO:0007669"/>
    <property type="project" value="UniProtKB-SubCell"/>
</dbReference>
<keyword evidence="7 14" id="KW-0808">Transferase</keyword>
<comment type="subcellular location">
    <subcellularLocation>
        <location evidence="1">Endoplasmic reticulum membrane</location>
        <topology evidence="1">Single-pass membrane protein</topology>
    </subcellularLocation>
</comment>
<sequence length="477" mass="53545">MMLGLLLLFPVALLLLLLLCLLLRCYIFCFGTKKLPSFSSNKKGESRTTVAFFHPYCNAGGGGERVLWCAVRALQKKYQTVDCVIFTGDINATGETILQRARNRFNIVLPRSVEFVFLKRRNFVEAKTYPVLTLLGQSLGSILLGLEALLKFTPDIYIDSMGYAFTLPLFKFCGGCKVACYTHYPTISTDMLSRVADRTVSYNNQGFVARNPFLSRFKLIYYKLFAHLYGVVGARADVVMVNSSWTHGHISSLWGIPSRTSIVYPPCDTTEFLSIKNIPDEDKTVKSIVSIAQFRPEKDHQLQLRAFSEFLKCLSQSERDSVKLELIGSCRNAEDQKRVDDLKALCSQLDISDKTEFLLSVPFDVLKDRLAHGTMGLHTMWNEHFGIGVVECMAAGTIIIAHNSGGPKMDIVVPYNGQTTGFLASDETTYADAMEKVFRMSSKERQDIREAAKASVVRFSDEEFEVSFIEAIQVLFV</sequence>
<comment type="catalytic activity">
    <reaction evidence="12 14">
        <text>an alpha-D-Man-(1-&gt;3)-[alpha-D-Man-(1-&gt;6)]-beta-D-Man-(1-&gt;4)-beta-D-GlcNAc-(1-&gt;4)-alpha-D-GlcNAc-diphospho-di-trans,poly-cis-dolichol + 2 GDP-alpha-D-mannose = an alpha-D-Man-(1-&gt;2)-alpha-D-Man-(1-&gt;2)-alpha-D-Man-(1-&gt;3)-[alpha-D-Man-(1-&gt;6)]-beta-D-Man-(1-&gt;4)-beta-D-GlcNAc-(1-&gt;4)-alpha-D-GlcNAc-diphospho-di-trans,poly-cis-dolichol + 2 GDP + 2 H(+)</text>
        <dbReference type="Rhea" id="RHEA:29523"/>
        <dbReference type="Rhea" id="RHEA-COMP:19515"/>
        <dbReference type="Rhea" id="RHEA-COMP:19516"/>
        <dbReference type="ChEBI" id="CHEBI:15378"/>
        <dbReference type="ChEBI" id="CHEBI:57527"/>
        <dbReference type="ChEBI" id="CHEBI:58189"/>
        <dbReference type="ChEBI" id="CHEBI:132511"/>
        <dbReference type="ChEBI" id="CHEBI:132515"/>
        <dbReference type="EC" id="2.4.1.131"/>
    </reaction>
    <physiologicalReaction direction="left-to-right" evidence="12 14">
        <dbReference type="Rhea" id="RHEA:29524"/>
    </physiologicalReaction>
</comment>
<gene>
    <name evidence="17" type="ORF">HOLleu_31121</name>
</gene>
<evidence type="ECO:0000256" key="13">
    <source>
        <dbReference type="ARBA" id="ARBA00045128"/>
    </source>
</evidence>
<evidence type="ECO:0000256" key="5">
    <source>
        <dbReference type="ARBA" id="ARBA00022018"/>
    </source>
</evidence>
<keyword evidence="6 14" id="KW-0328">Glycosyltransferase</keyword>
<dbReference type="GO" id="GO:0006487">
    <property type="term" value="P:protein N-linked glycosylation"/>
    <property type="evidence" value="ECO:0007669"/>
    <property type="project" value="TreeGrafter"/>
</dbReference>
<evidence type="ECO:0000256" key="11">
    <source>
        <dbReference type="ARBA" id="ARBA00023136"/>
    </source>
</evidence>
<feature type="domain" description="ALG11 mannosyltransferase N-terminal" evidence="16">
    <location>
        <begin position="48"/>
        <end position="254"/>
    </location>
</feature>
<evidence type="ECO:0000259" key="15">
    <source>
        <dbReference type="Pfam" id="PF00534"/>
    </source>
</evidence>
<accession>A0A9Q1H1P5</accession>
<dbReference type="Pfam" id="PF00534">
    <property type="entry name" value="Glycos_transf_1"/>
    <property type="match status" value="1"/>
</dbReference>
<keyword evidence="9 14" id="KW-0256">Endoplasmic reticulum</keyword>
<dbReference type="AlphaFoldDB" id="A0A9Q1H1P5"/>
<dbReference type="InterPro" id="IPR038013">
    <property type="entry name" value="ALG11"/>
</dbReference>
<dbReference type="OrthoDB" id="2276068at2759"/>
<dbReference type="PANTHER" id="PTHR45919:SF1">
    <property type="entry name" value="GDP-MAN:MAN(3)GLCNAC(2)-PP-DOL ALPHA-1,2-MANNOSYLTRANSFERASE"/>
    <property type="match status" value="1"/>
</dbReference>
<evidence type="ECO:0000256" key="6">
    <source>
        <dbReference type="ARBA" id="ARBA00022676"/>
    </source>
</evidence>
<evidence type="ECO:0000256" key="1">
    <source>
        <dbReference type="ARBA" id="ARBA00004389"/>
    </source>
</evidence>
<name>A0A9Q1H1P5_HOLLE</name>
<dbReference type="CDD" id="cd03806">
    <property type="entry name" value="GT4_ALG11-like"/>
    <property type="match status" value="1"/>
</dbReference>
<reference evidence="17" key="1">
    <citation type="submission" date="2021-10" db="EMBL/GenBank/DDBJ databases">
        <title>Tropical sea cucumber genome reveals ecological adaptation and Cuvierian tubules defense mechanism.</title>
        <authorList>
            <person name="Chen T."/>
        </authorList>
    </citation>
    <scope>NUCLEOTIDE SEQUENCE</scope>
    <source>
        <strain evidence="17">Nanhai2018</strain>
        <tissue evidence="17">Muscle</tissue>
    </source>
</reference>
<dbReference type="GO" id="GO:0004377">
    <property type="term" value="F:GDP-Man:Man(3)GlcNAc(2)-PP-Dol alpha-1,2-mannosyltransferase activity"/>
    <property type="evidence" value="ECO:0007669"/>
    <property type="project" value="UniProtKB-UniRule"/>
</dbReference>
<evidence type="ECO:0000256" key="14">
    <source>
        <dbReference type="RuleBase" id="RU367051"/>
    </source>
</evidence>
<evidence type="ECO:0000256" key="8">
    <source>
        <dbReference type="ARBA" id="ARBA00022692"/>
    </source>
</evidence>
<organism evidence="17 18">
    <name type="scientific">Holothuria leucospilota</name>
    <name type="common">Black long sea cucumber</name>
    <name type="synonym">Mertensiothuria leucospilota</name>
    <dbReference type="NCBI Taxonomy" id="206669"/>
    <lineage>
        <taxon>Eukaryota</taxon>
        <taxon>Metazoa</taxon>
        <taxon>Echinodermata</taxon>
        <taxon>Eleutherozoa</taxon>
        <taxon>Echinozoa</taxon>
        <taxon>Holothuroidea</taxon>
        <taxon>Aspidochirotacea</taxon>
        <taxon>Aspidochirotida</taxon>
        <taxon>Holothuriidae</taxon>
        <taxon>Holothuria</taxon>
    </lineage>
</organism>
<evidence type="ECO:0000256" key="4">
    <source>
        <dbReference type="ARBA" id="ARBA00012645"/>
    </source>
</evidence>
<dbReference type="Proteomes" id="UP001152320">
    <property type="component" value="Chromosome 15"/>
</dbReference>
<evidence type="ECO:0000256" key="7">
    <source>
        <dbReference type="ARBA" id="ARBA00022679"/>
    </source>
</evidence>
<comment type="similarity">
    <text evidence="3 14">Belongs to the glycosyltransferase group 1 family. Glycosyltransferase 4 subfamily.</text>
</comment>
<feature type="domain" description="Glycosyl transferase family 1" evidence="15">
    <location>
        <begin position="276"/>
        <end position="453"/>
    </location>
</feature>
<dbReference type="SUPFAM" id="SSF53756">
    <property type="entry name" value="UDP-Glycosyltransferase/glycogen phosphorylase"/>
    <property type="match status" value="1"/>
</dbReference>
<dbReference type="InterPro" id="IPR001296">
    <property type="entry name" value="Glyco_trans_1"/>
</dbReference>
<evidence type="ECO:0000256" key="10">
    <source>
        <dbReference type="ARBA" id="ARBA00022989"/>
    </source>
</evidence>
<comment type="caution">
    <text evidence="17">The sequence shown here is derived from an EMBL/GenBank/DDBJ whole genome shotgun (WGS) entry which is preliminary data.</text>
</comment>
<keyword evidence="11" id="KW-0472">Membrane</keyword>
<evidence type="ECO:0000313" key="18">
    <source>
        <dbReference type="Proteomes" id="UP001152320"/>
    </source>
</evidence>
<evidence type="ECO:0000259" key="16">
    <source>
        <dbReference type="Pfam" id="PF15924"/>
    </source>
</evidence>
<evidence type="ECO:0000313" key="17">
    <source>
        <dbReference type="EMBL" id="KAJ8028786.1"/>
    </source>
</evidence>
<keyword evidence="10" id="KW-1133">Transmembrane helix</keyword>
<dbReference type="InterPro" id="IPR031814">
    <property type="entry name" value="ALG11_N"/>
</dbReference>
<evidence type="ECO:0000256" key="12">
    <source>
        <dbReference type="ARBA" id="ARBA00045065"/>
    </source>
</evidence>
<dbReference type="PANTHER" id="PTHR45919">
    <property type="entry name" value="GDP-MAN:MAN(3)GLCNAC(2)-PP-DOL ALPHA-1,2-MANNOSYLTRANSFERASE"/>
    <property type="match status" value="1"/>
</dbReference>
<protein>
    <recommendedName>
        <fullName evidence="5 14">GDP-Man:Man(3)GlcNAc(2)-PP-Dol alpha-1,2-mannosyltransferase</fullName>
        <ecNumber evidence="4 14">2.4.1.131</ecNumber>
    </recommendedName>
</protein>
<evidence type="ECO:0000256" key="2">
    <source>
        <dbReference type="ARBA" id="ARBA00004922"/>
    </source>
</evidence>
<dbReference type="Pfam" id="PF15924">
    <property type="entry name" value="ALG11_N"/>
    <property type="match status" value="1"/>
</dbReference>
<dbReference type="Gene3D" id="3.40.50.2000">
    <property type="entry name" value="Glycogen Phosphorylase B"/>
    <property type="match status" value="1"/>
</dbReference>
<evidence type="ECO:0000256" key="9">
    <source>
        <dbReference type="ARBA" id="ARBA00022824"/>
    </source>
</evidence>
<comment type="pathway">
    <text evidence="2 14">Protein modification; protein glycosylation.</text>
</comment>
<comment type="function">
    <text evidence="13">GDP-Man:Man(3)GlcNAc(2)-PP-Dol alpha-1,2-mannosyltransferase that operates in the biosynthetic pathway of dolichol-linked oligosaccharides, the glycan precursors employed in protein asparagine (N)-glycosylation. The assembly of dolichol-linked oligosaccharides begins on the cytosolic side of the endoplasmic reticulum membrane and finishes in its lumen. The sequential addition of sugars to dolichol pyrophosphate produces dolichol-linked oligosaccharides containing fourteen sugars, including two GlcNAcs, nine mannoses and three glucoses. Once assembled, the oligosaccharide is transferred from the lipid to nascent proteins by oligosaccharyltransferases. Catalyzes, on the cytoplasmic face of the endoplasmic reticulum, the addition of the fourth and fifth mannose residues to the dolichol-linked oligosaccharide chain, to produce Man(5)GlcNAc(2)-PP-dolichol core oligosaccharide. Man(5)GlcNAc(2)-PP-dolichol is a substrate for ALG3, the following enzyme in the biosynthetic pathway.</text>
</comment>
<keyword evidence="8" id="KW-0812">Transmembrane</keyword>
<proteinExistence type="inferred from homology"/>
<dbReference type="EMBL" id="JAIZAY010000015">
    <property type="protein sequence ID" value="KAJ8028786.1"/>
    <property type="molecule type" value="Genomic_DNA"/>
</dbReference>
<evidence type="ECO:0000256" key="3">
    <source>
        <dbReference type="ARBA" id="ARBA00009481"/>
    </source>
</evidence>
<dbReference type="EC" id="2.4.1.131" evidence="4 14"/>